<dbReference type="Proteomes" id="UP001175227">
    <property type="component" value="Unassembled WGS sequence"/>
</dbReference>
<accession>A0AA39NMV7</accession>
<feature type="non-terminal residue" evidence="1">
    <location>
        <position position="54"/>
    </location>
</feature>
<proteinExistence type="predicted"/>
<evidence type="ECO:0000313" key="2">
    <source>
        <dbReference type="Proteomes" id="UP001175227"/>
    </source>
</evidence>
<dbReference type="AlphaFoldDB" id="A0AA39NMV7"/>
<organism evidence="1 2">
    <name type="scientific">Armillaria novae-zelandiae</name>
    <dbReference type="NCBI Taxonomy" id="153914"/>
    <lineage>
        <taxon>Eukaryota</taxon>
        <taxon>Fungi</taxon>
        <taxon>Dikarya</taxon>
        <taxon>Basidiomycota</taxon>
        <taxon>Agaricomycotina</taxon>
        <taxon>Agaricomycetes</taxon>
        <taxon>Agaricomycetidae</taxon>
        <taxon>Agaricales</taxon>
        <taxon>Marasmiineae</taxon>
        <taxon>Physalacriaceae</taxon>
        <taxon>Armillaria</taxon>
    </lineage>
</organism>
<reference evidence="1" key="1">
    <citation type="submission" date="2023-06" db="EMBL/GenBank/DDBJ databases">
        <authorList>
            <consortium name="Lawrence Berkeley National Laboratory"/>
            <person name="Ahrendt S."/>
            <person name="Sahu N."/>
            <person name="Indic B."/>
            <person name="Wong-Bajracharya J."/>
            <person name="Merenyi Z."/>
            <person name="Ke H.-M."/>
            <person name="Monk M."/>
            <person name="Kocsube S."/>
            <person name="Drula E."/>
            <person name="Lipzen A."/>
            <person name="Balint B."/>
            <person name="Henrissat B."/>
            <person name="Andreopoulos B."/>
            <person name="Martin F.M."/>
            <person name="Harder C.B."/>
            <person name="Rigling D."/>
            <person name="Ford K.L."/>
            <person name="Foster G.D."/>
            <person name="Pangilinan J."/>
            <person name="Papanicolaou A."/>
            <person name="Barry K."/>
            <person name="LaButti K."/>
            <person name="Viragh M."/>
            <person name="Koriabine M."/>
            <person name="Yan M."/>
            <person name="Riley R."/>
            <person name="Champramary S."/>
            <person name="Plett K.L."/>
            <person name="Tsai I.J."/>
            <person name="Slot J."/>
            <person name="Sipos G."/>
            <person name="Plett J."/>
            <person name="Nagy L.G."/>
            <person name="Grigoriev I.V."/>
        </authorList>
    </citation>
    <scope>NUCLEOTIDE SEQUENCE</scope>
    <source>
        <strain evidence="1">ICMP 16352</strain>
    </source>
</reference>
<protein>
    <submittedName>
        <fullName evidence="1">Uncharacterized protein</fullName>
    </submittedName>
</protein>
<dbReference type="EMBL" id="JAUEPR010000070">
    <property type="protein sequence ID" value="KAK0468580.1"/>
    <property type="molecule type" value="Genomic_DNA"/>
</dbReference>
<sequence>VKHELLEYVIGTSKDAIRWYELNLSYNVAGTNLNCSMTVVDTAEIIKISLMDDE</sequence>
<gene>
    <name evidence="1" type="ORF">IW261DRAFT_1345991</name>
</gene>
<evidence type="ECO:0000313" key="1">
    <source>
        <dbReference type="EMBL" id="KAK0468580.1"/>
    </source>
</evidence>
<comment type="caution">
    <text evidence="1">The sequence shown here is derived from an EMBL/GenBank/DDBJ whole genome shotgun (WGS) entry which is preliminary data.</text>
</comment>
<keyword evidence="2" id="KW-1185">Reference proteome</keyword>
<name>A0AA39NMV7_9AGAR</name>